<proteinExistence type="predicted"/>
<organism evidence="1 2">
    <name type="scientific">Hyaloscypha variabilis (strain UAMH 11265 / GT02V1 / F)</name>
    <name type="common">Meliniomyces variabilis</name>
    <dbReference type="NCBI Taxonomy" id="1149755"/>
    <lineage>
        <taxon>Eukaryota</taxon>
        <taxon>Fungi</taxon>
        <taxon>Dikarya</taxon>
        <taxon>Ascomycota</taxon>
        <taxon>Pezizomycotina</taxon>
        <taxon>Leotiomycetes</taxon>
        <taxon>Helotiales</taxon>
        <taxon>Hyaloscyphaceae</taxon>
        <taxon>Hyaloscypha</taxon>
        <taxon>Hyaloscypha variabilis</taxon>
    </lineage>
</organism>
<evidence type="ECO:0008006" key="3">
    <source>
        <dbReference type="Google" id="ProtNLM"/>
    </source>
</evidence>
<dbReference type="AlphaFoldDB" id="A0A2J6R6S5"/>
<dbReference type="Pfam" id="PF16815">
    <property type="entry name" value="HRI1"/>
    <property type="match status" value="1"/>
</dbReference>
<dbReference type="CDD" id="cd11693">
    <property type="entry name" value="HRI1_C_like"/>
    <property type="match status" value="1"/>
</dbReference>
<reference evidence="1 2" key="1">
    <citation type="submission" date="2016-04" db="EMBL/GenBank/DDBJ databases">
        <title>A degradative enzymes factory behind the ericoid mycorrhizal symbiosis.</title>
        <authorList>
            <consortium name="DOE Joint Genome Institute"/>
            <person name="Martino E."/>
            <person name="Morin E."/>
            <person name="Grelet G."/>
            <person name="Kuo A."/>
            <person name="Kohler A."/>
            <person name="Daghino S."/>
            <person name="Barry K."/>
            <person name="Choi C."/>
            <person name="Cichocki N."/>
            <person name="Clum A."/>
            <person name="Copeland A."/>
            <person name="Hainaut M."/>
            <person name="Haridas S."/>
            <person name="Labutti K."/>
            <person name="Lindquist E."/>
            <person name="Lipzen A."/>
            <person name="Khouja H.-R."/>
            <person name="Murat C."/>
            <person name="Ohm R."/>
            <person name="Olson A."/>
            <person name="Spatafora J."/>
            <person name="Veneault-Fourrey C."/>
            <person name="Henrissat B."/>
            <person name="Grigoriev I."/>
            <person name="Martin F."/>
            <person name="Perotto S."/>
        </authorList>
    </citation>
    <scope>NUCLEOTIDE SEQUENCE [LARGE SCALE GENOMIC DNA]</scope>
    <source>
        <strain evidence="1 2">F</strain>
    </source>
</reference>
<accession>A0A2J6R6S5</accession>
<dbReference type="InterPro" id="IPR043047">
    <property type="entry name" value="Hri1_N_sf"/>
</dbReference>
<evidence type="ECO:0000313" key="2">
    <source>
        <dbReference type="Proteomes" id="UP000235786"/>
    </source>
</evidence>
<dbReference type="Gene3D" id="2.40.128.320">
    <property type="entry name" value="Protein HRI1, N-terminal domain"/>
    <property type="match status" value="1"/>
</dbReference>
<dbReference type="EMBL" id="KZ613954">
    <property type="protein sequence ID" value="PMD34218.1"/>
    <property type="molecule type" value="Genomic_DNA"/>
</dbReference>
<dbReference type="STRING" id="1149755.A0A2J6R6S5"/>
<gene>
    <name evidence="1" type="ORF">L207DRAFT_497548</name>
</gene>
<keyword evidence="2" id="KW-1185">Reference proteome</keyword>
<evidence type="ECO:0000313" key="1">
    <source>
        <dbReference type="EMBL" id="PMD34218.1"/>
    </source>
</evidence>
<dbReference type="OrthoDB" id="4045395at2759"/>
<dbReference type="InterPro" id="IPR031818">
    <property type="entry name" value="Hri1"/>
</dbReference>
<sequence length="221" mass="24960">MTPRVSIRISLRWLPDAASEPTDTIVFGVGAYYLDLRVLKSNNSIDWALAGERQVLSTDPMKVRFNKTLDSLNMTEPDEGDFTKLPNGDDFETGRMPCPERGMQVTEYEEIWRQIPPVPGPKWAWILESAGDGRKVLLGRIGGGYLAIGDKKGDSFGARREEWDDTKKKWEVKYKIGEVEDVPSVADTRAEGFEGEADWKMGDKVVVLGREYLVRAFELLE</sequence>
<name>A0A2J6R6S5_HYAVF</name>
<dbReference type="Proteomes" id="UP000235786">
    <property type="component" value="Unassembled WGS sequence"/>
</dbReference>
<protein>
    <recommendedName>
        <fullName evidence="3">Protein HRI1</fullName>
    </recommendedName>
</protein>